<dbReference type="EMBL" id="SISG01000001">
    <property type="protein sequence ID" value="TBN58317.1"/>
    <property type="molecule type" value="Genomic_DNA"/>
</dbReference>
<evidence type="ECO:0000256" key="5">
    <source>
        <dbReference type="ARBA" id="ARBA00023136"/>
    </source>
</evidence>
<organism evidence="7 8">
    <name type="scientific">Glaciihabitans arcticus</name>
    <dbReference type="NCBI Taxonomy" id="2668039"/>
    <lineage>
        <taxon>Bacteria</taxon>
        <taxon>Bacillati</taxon>
        <taxon>Actinomycetota</taxon>
        <taxon>Actinomycetes</taxon>
        <taxon>Micrococcales</taxon>
        <taxon>Microbacteriaceae</taxon>
        <taxon>Glaciihabitans</taxon>
    </lineage>
</organism>
<keyword evidence="3 6" id="KW-0812">Transmembrane</keyword>
<proteinExistence type="predicted"/>
<feature type="transmembrane region" description="Helical" evidence="6">
    <location>
        <begin position="261"/>
        <end position="280"/>
    </location>
</feature>
<dbReference type="CDD" id="cd06579">
    <property type="entry name" value="TM_PBP1_transp_AraH_like"/>
    <property type="match status" value="1"/>
</dbReference>
<dbReference type="RefSeq" id="WP_130982424.1">
    <property type="nucleotide sequence ID" value="NZ_SISG01000001.1"/>
</dbReference>
<feature type="transmembrane region" description="Helical" evidence="6">
    <location>
        <begin position="287"/>
        <end position="305"/>
    </location>
</feature>
<evidence type="ECO:0000313" key="8">
    <source>
        <dbReference type="Proteomes" id="UP000294194"/>
    </source>
</evidence>
<evidence type="ECO:0000256" key="2">
    <source>
        <dbReference type="ARBA" id="ARBA00022475"/>
    </source>
</evidence>
<feature type="transmembrane region" description="Helical" evidence="6">
    <location>
        <begin position="110"/>
        <end position="131"/>
    </location>
</feature>
<dbReference type="AlphaFoldDB" id="A0A4Q9GYJ2"/>
<feature type="transmembrane region" description="Helical" evidence="6">
    <location>
        <begin position="87"/>
        <end position="104"/>
    </location>
</feature>
<feature type="transmembrane region" description="Helical" evidence="6">
    <location>
        <begin position="61"/>
        <end position="80"/>
    </location>
</feature>
<dbReference type="GO" id="GO:0005886">
    <property type="term" value="C:plasma membrane"/>
    <property type="evidence" value="ECO:0007669"/>
    <property type="project" value="UniProtKB-SubCell"/>
</dbReference>
<keyword evidence="2" id="KW-1003">Cell membrane</keyword>
<evidence type="ECO:0000256" key="3">
    <source>
        <dbReference type="ARBA" id="ARBA00022692"/>
    </source>
</evidence>
<feature type="transmembrane region" description="Helical" evidence="6">
    <location>
        <begin position="30"/>
        <end position="49"/>
    </location>
</feature>
<feature type="transmembrane region" description="Helical" evidence="6">
    <location>
        <begin position="180"/>
        <end position="200"/>
    </location>
</feature>
<dbReference type="PANTHER" id="PTHR32196">
    <property type="entry name" value="ABC TRANSPORTER PERMEASE PROTEIN YPHD-RELATED-RELATED"/>
    <property type="match status" value="1"/>
</dbReference>
<accession>A0A4Q9GYJ2</accession>
<keyword evidence="4 6" id="KW-1133">Transmembrane helix</keyword>
<dbReference type="PANTHER" id="PTHR32196:SF72">
    <property type="entry name" value="RIBOSE IMPORT PERMEASE PROTEIN RBSC"/>
    <property type="match status" value="1"/>
</dbReference>
<sequence>MTTVHPPGMKPTEAITTIDLRRTPGIRAQVLRFMPIGVLALLIISVSVANPNFLRPNSLLTALDSATPLLVLAVGAMLVILCGSIDLSVAALASMCSVLVALWVPALGGWAIPAAALAGAIAGCVQGLVHVIAQIPSFIVTLGGLAVWSGIGLIVSGASTIGVTGNELEWAFMRLGPAKIPSAALIAFAVVGVFALLLWATPLKRWYEAIGNAEPAAAIAGVPVSALKIGAFTASGLCAGLAGGLLVARTYSGAPNLADSLLLPVVAAIVVGGTAITGGYGGVGRTLIGVLIITVLRVGLSVAGVNPSYEQIVYGSLVILAVSLTIDRSKFAFVK</sequence>
<feature type="transmembrane region" description="Helical" evidence="6">
    <location>
        <begin position="311"/>
        <end position="327"/>
    </location>
</feature>
<keyword evidence="5 6" id="KW-0472">Membrane</keyword>
<comment type="subcellular location">
    <subcellularLocation>
        <location evidence="1">Cell membrane</location>
        <topology evidence="1">Multi-pass membrane protein</topology>
    </subcellularLocation>
</comment>
<keyword evidence="8" id="KW-1185">Reference proteome</keyword>
<evidence type="ECO:0000256" key="1">
    <source>
        <dbReference type="ARBA" id="ARBA00004651"/>
    </source>
</evidence>
<dbReference type="InterPro" id="IPR001851">
    <property type="entry name" value="ABC_transp_permease"/>
</dbReference>
<protein>
    <submittedName>
        <fullName evidence="7">ABC transporter permease</fullName>
    </submittedName>
</protein>
<feature type="transmembrane region" description="Helical" evidence="6">
    <location>
        <begin position="138"/>
        <end position="160"/>
    </location>
</feature>
<dbReference type="Pfam" id="PF02653">
    <property type="entry name" value="BPD_transp_2"/>
    <property type="match status" value="1"/>
</dbReference>
<dbReference type="Proteomes" id="UP000294194">
    <property type="component" value="Unassembled WGS sequence"/>
</dbReference>
<comment type="caution">
    <text evidence="7">The sequence shown here is derived from an EMBL/GenBank/DDBJ whole genome shotgun (WGS) entry which is preliminary data.</text>
</comment>
<reference evidence="8" key="1">
    <citation type="submission" date="2019-02" db="EMBL/GenBank/DDBJ databases">
        <title>Glaciihabitans arcticus sp. nov., a psychrotolerant bacterium isolated from polar soil.</title>
        <authorList>
            <person name="Dahal R.H."/>
        </authorList>
    </citation>
    <scope>NUCLEOTIDE SEQUENCE [LARGE SCALE GENOMIC DNA]</scope>
    <source>
        <strain evidence="8">RP-3-7</strain>
    </source>
</reference>
<evidence type="ECO:0000256" key="4">
    <source>
        <dbReference type="ARBA" id="ARBA00022989"/>
    </source>
</evidence>
<dbReference type="GO" id="GO:0022857">
    <property type="term" value="F:transmembrane transporter activity"/>
    <property type="evidence" value="ECO:0007669"/>
    <property type="project" value="InterPro"/>
</dbReference>
<evidence type="ECO:0000256" key="6">
    <source>
        <dbReference type="SAM" id="Phobius"/>
    </source>
</evidence>
<gene>
    <name evidence="7" type="ORF">EYE40_13455</name>
</gene>
<name>A0A4Q9GYJ2_9MICO</name>
<evidence type="ECO:0000313" key="7">
    <source>
        <dbReference type="EMBL" id="TBN58317.1"/>
    </source>
</evidence>
<feature type="transmembrane region" description="Helical" evidence="6">
    <location>
        <begin position="229"/>
        <end position="249"/>
    </location>
</feature>